<evidence type="ECO:0000256" key="1">
    <source>
        <dbReference type="ARBA" id="ARBA00000085"/>
    </source>
</evidence>
<dbReference type="Pfam" id="PF02518">
    <property type="entry name" value="HATPase_c"/>
    <property type="match status" value="1"/>
</dbReference>
<keyword evidence="11" id="KW-0378">Hydrolase</keyword>
<comment type="cofactor">
    <cofactor evidence="2">
        <name>Mn(2+)</name>
        <dbReference type="ChEBI" id="CHEBI:29035"/>
    </cofactor>
</comment>
<keyword evidence="16" id="KW-0346">Stress response</keyword>
<dbReference type="Proteomes" id="UP001235094">
    <property type="component" value="Unassembled WGS sequence"/>
</dbReference>
<evidence type="ECO:0000256" key="10">
    <source>
        <dbReference type="ARBA" id="ARBA00022777"/>
    </source>
</evidence>
<evidence type="ECO:0000256" key="8">
    <source>
        <dbReference type="ARBA" id="ARBA00022679"/>
    </source>
</evidence>
<comment type="subcellular location">
    <subcellularLocation>
        <location evidence="4">Cell membrane</location>
        <topology evidence="4">Multi-pass membrane protein</topology>
    </subcellularLocation>
</comment>
<keyword evidence="21" id="KW-1133">Transmembrane helix</keyword>
<evidence type="ECO:0000256" key="6">
    <source>
        <dbReference type="ARBA" id="ARBA00022475"/>
    </source>
</evidence>
<comment type="cofactor">
    <cofactor evidence="3">
        <name>Mg(2+)</name>
        <dbReference type="ChEBI" id="CHEBI:18420"/>
    </cofactor>
</comment>
<evidence type="ECO:0000313" key="25">
    <source>
        <dbReference type="Proteomes" id="UP001235094"/>
    </source>
</evidence>
<accession>A0ABU0LTQ7</accession>
<dbReference type="SUPFAM" id="SSF55874">
    <property type="entry name" value="ATPase domain of HSP90 chaperone/DNA topoisomerase II/histidine kinase"/>
    <property type="match status" value="1"/>
</dbReference>
<feature type="transmembrane region" description="Helical" evidence="21">
    <location>
        <begin position="5"/>
        <end position="26"/>
    </location>
</feature>
<dbReference type="Gene3D" id="3.30.565.10">
    <property type="entry name" value="Histidine kinase-like ATPase, C-terminal domain"/>
    <property type="match status" value="1"/>
</dbReference>
<dbReference type="InterPro" id="IPR004358">
    <property type="entry name" value="Sig_transdc_His_kin-like_C"/>
</dbReference>
<keyword evidence="9" id="KW-0547">Nucleotide-binding</keyword>
<evidence type="ECO:0000256" key="5">
    <source>
        <dbReference type="ARBA" id="ARBA00012438"/>
    </source>
</evidence>
<evidence type="ECO:0000256" key="12">
    <source>
        <dbReference type="ARBA" id="ARBA00022840"/>
    </source>
</evidence>
<dbReference type="PANTHER" id="PTHR44936:SF9">
    <property type="entry name" value="SENSOR PROTEIN CREC"/>
    <property type="match status" value="1"/>
</dbReference>
<dbReference type="PROSITE" id="PS50885">
    <property type="entry name" value="HAMP"/>
    <property type="match status" value="1"/>
</dbReference>
<keyword evidence="25" id="KW-1185">Reference proteome</keyword>
<evidence type="ECO:0000256" key="13">
    <source>
        <dbReference type="ARBA" id="ARBA00022842"/>
    </source>
</evidence>
<reference evidence="24 25" key="1">
    <citation type="submission" date="2023-07" db="EMBL/GenBank/DDBJ databases">
        <title>Genomic Encyclopedia of Type Strains, Phase IV (KMG-IV): sequencing the most valuable type-strain genomes for metagenomic binning, comparative biology and taxonomic classification.</title>
        <authorList>
            <person name="Goeker M."/>
        </authorList>
    </citation>
    <scope>NUCLEOTIDE SEQUENCE [LARGE SCALE GENOMIC DNA]</scope>
    <source>
        <strain evidence="24 25">DSM 15561</strain>
    </source>
</reference>
<evidence type="ECO:0000256" key="2">
    <source>
        <dbReference type="ARBA" id="ARBA00001936"/>
    </source>
</evidence>
<keyword evidence="10 24" id="KW-0418">Kinase</keyword>
<keyword evidence="8" id="KW-0808">Transferase</keyword>
<dbReference type="Pfam" id="PF00672">
    <property type="entry name" value="HAMP"/>
    <property type="match status" value="1"/>
</dbReference>
<dbReference type="InterPro" id="IPR003594">
    <property type="entry name" value="HATPase_dom"/>
</dbReference>
<dbReference type="SUPFAM" id="SSF47384">
    <property type="entry name" value="Homodimeric domain of signal transducing histidine kinase"/>
    <property type="match status" value="1"/>
</dbReference>
<keyword evidence="7" id="KW-0597">Phosphoprotein</keyword>
<keyword evidence="18" id="KW-0464">Manganese</keyword>
<comment type="caution">
    <text evidence="24">The sequence shown here is derived from an EMBL/GenBank/DDBJ whole genome shotgun (WGS) entry which is preliminary data.</text>
</comment>
<evidence type="ECO:0000256" key="19">
    <source>
        <dbReference type="ARBA" id="ARBA00040454"/>
    </source>
</evidence>
<dbReference type="InterPro" id="IPR050980">
    <property type="entry name" value="2C_sensor_his_kinase"/>
</dbReference>
<keyword evidence="15" id="KW-0902">Two-component regulatory system</keyword>
<dbReference type="InterPro" id="IPR036097">
    <property type="entry name" value="HisK_dim/P_sf"/>
</dbReference>
<dbReference type="SUPFAM" id="SSF158472">
    <property type="entry name" value="HAMP domain-like"/>
    <property type="match status" value="1"/>
</dbReference>
<dbReference type="SMART" id="SM00304">
    <property type="entry name" value="HAMP"/>
    <property type="match status" value="1"/>
</dbReference>
<keyword evidence="21" id="KW-0472">Membrane</keyword>
<organism evidence="24 25">
    <name type="scientific">Ancylobacter amanitiformis</name>
    <dbReference type="NCBI Taxonomy" id="217069"/>
    <lineage>
        <taxon>Bacteria</taxon>
        <taxon>Pseudomonadati</taxon>
        <taxon>Pseudomonadota</taxon>
        <taxon>Alphaproteobacteria</taxon>
        <taxon>Hyphomicrobiales</taxon>
        <taxon>Xanthobacteraceae</taxon>
        <taxon>Ancylobacter</taxon>
    </lineage>
</organism>
<evidence type="ECO:0000259" key="22">
    <source>
        <dbReference type="PROSITE" id="PS50109"/>
    </source>
</evidence>
<feature type="domain" description="Histidine kinase" evidence="22">
    <location>
        <begin position="209"/>
        <end position="420"/>
    </location>
</feature>
<evidence type="ECO:0000256" key="17">
    <source>
        <dbReference type="ARBA" id="ARBA00023026"/>
    </source>
</evidence>
<evidence type="ECO:0000256" key="14">
    <source>
        <dbReference type="ARBA" id="ARBA00022912"/>
    </source>
</evidence>
<dbReference type="EC" id="2.7.13.3" evidence="5"/>
<dbReference type="Pfam" id="PF00512">
    <property type="entry name" value="HisKA"/>
    <property type="match status" value="1"/>
</dbReference>
<evidence type="ECO:0000256" key="21">
    <source>
        <dbReference type="SAM" id="Phobius"/>
    </source>
</evidence>
<keyword evidence="14" id="KW-0904">Protein phosphatase</keyword>
<dbReference type="PANTHER" id="PTHR44936">
    <property type="entry name" value="SENSOR PROTEIN CREC"/>
    <property type="match status" value="1"/>
</dbReference>
<dbReference type="InterPro" id="IPR003660">
    <property type="entry name" value="HAMP_dom"/>
</dbReference>
<keyword evidence="17" id="KW-0843">Virulence</keyword>
<evidence type="ECO:0000313" key="24">
    <source>
        <dbReference type="EMBL" id="MDQ0512089.1"/>
    </source>
</evidence>
<dbReference type="RefSeq" id="WP_306890762.1">
    <property type="nucleotide sequence ID" value="NZ_JAUSVR010000009.1"/>
</dbReference>
<evidence type="ECO:0000256" key="3">
    <source>
        <dbReference type="ARBA" id="ARBA00001946"/>
    </source>
</evidence>
<dbReference type="EMBL" id="JAUSVR010000009">
    <property type="protein sequence ID" value="MDQ0512089.1"/>
    <property type="molecule type" value="Genomic_DNA"/>
</dbReference>
<evidence type="ECO:0000256" key="4">
    <source>
        <dbReference type="ARBA" id="ARBA00004651"/>
    </source>
</evidence>
<evidence type="ECO:0000256" key="7">
    <source>
        <dbReference type="ARBA" id="ARBA00022553"/>
    </source>
</evidence>
<gene>
    <name evidence="24" type="ORF">QOZ99_002989</name>
</gene>
<dbReference type="SMART" id="SM00387">
    <property type="entry name" value="HATPase_c"/>
    <property type="match status" value="1"/>
</dbReference>
<protein>
    <recommendedName>
        <fullName evidence="19">Signal transduction histidine-protein kinase/phosphatase MprB</fullName>
        <ecNumber evidence="5">2.7.13.3</ecNumber>
    </recommendedName>
    <alternativeName>
        <fullName evidence="20">Mycobacterial persistence regulator B</fullName>
    </alternativeName>
</protein>
<dbReference type="CDD" id="cd00082">
    <property type="entry name" value="HisKA"/>
    <property type="match status" value="1"/>
</dbReference>
<dbReference type="InterPro" id="IPR036890">
    <property type="entry name" value="HATPase_C_sf"/>
</dbReference>
<proteinExistence type="predicted"/>
<evidence type="ECO:0000256" key="11">
    <source>
        <dbReference type="ARBA" id="ARBA00022801"/>
    </source>
</evidence>
<dbReference type="GO" id="GO:0016301">
    <property type="term" value="F:kinase activity"/>
    <property type="evidence" value="ECO:0007669"/>
    <property type="project" value="UniProtKB-KW"/>
</dbReference>
<evidence type="ECO:0000259" key="23">
    <source>
        <dbReference type="PROSITE" id="PS50885"/>
    </source>
</evidence>
<dbReference type="PRINTS" id="PR00344">
    <property type="entry name" value="BCTRLSENSOR"/>
</dbReference>
<dbReference type="InterPro" id="IPR005467">
    <property type="entry name" value="His_kinase_dom"/>
</dbReference>
<comment type="catalytic activity">
    <reaction evidence="1">
        <text>ATP + protein L-histidine = ADP + protein N-phospho-L-histidine.</text>
        <dbReference type="EC" id="2.7.13.3"/>
    </reaction>
</comment>
<keyword evidence="6" id="KW-1003">Cell membrane</keyword>
<feature type="domain" description="HAMP" evidence="23">
    <location>
        <begin position="146"/>
        <end position="201"/>
    </location>
</feature>
<keyword evidence="12" id="KW-0067">ATP-binding</keyword>
<sequence>MRGLFWKFFIIIWLTMTASIAGLFVVGKLLDAAPFSQEILRQKRVMALDVAARLLEQKGIEAAKAYAHAAATVPQPVHLSISEVDTAANCTNGDVENVRNVISDNICTRVVLVTPKPGAMAGTWPKLLPWASALIASAVAAFALARYLIGPVAHLRHGLSALAHGRFDVRIGDRMHGRKDEVAALAHDFDTSAARLQDLQEIQQRLFHDVSHELRSPLSRLQAALGVLRQNPSRLDKMIDRMDREIERIDGLVGEILTLARLTSRSDESVVQTVDLMDLVNGIVDDAAFEGQARGMSVSNEGAATFVADVDGELIYRAFENVIRNALKYSPDRSHVSVRSEIVGETLRVTVADEGPGVQAPDLERIFQPFLRGSDAGAPEGYGLGLAITKRAIEKHGGRVTAALGARGGLRVTLEIPRRAPPDAGWHASERS</sequence>
<dbReference type="PROSITE" id="PS50109">
    <property type="entry name" value="HIS_KIN"/>
    <property type="match status" value="1"/>
</dbReference>
<keyword evidence="21" id="KW-0812">Transmembrane</keyword>
<dbReference type="InterPro" id="IPR003661">
    <property type="entry name" value="HisK_dim/P_dom"/>
</dbReference>
<evidence type="ECO:0000256" key="18">
    <source>
        <dbReference type="ARBA" id="ARBA00023211"/>
    </source>
</evidence>
<dbReference type="Gene3D" id="1.10.287.130">
    <property type="match status" value="1"/>
</dbReference>
<evidence type="ECO:0000256" key="9">
    <source>
        <dbReference type="ARBA" id="ARBA00022741"/>
    </source>
</evidence>
<keyword evidence="13" id="KW-0460">Magnesium</keyword>
<dbReference type="Gene3D" id="6.10.340.10">
    <property type="match status" value="1"/>
</dbReference>
<dbReference type="CDD" id="cd06225">
    <property type="entry name" value="HAMP"/>
    <property type="match status" value="1"/>
</dbReference>
<evidence type="ECO:0000256" key="15">
    <source>
        <dbReference type="ARBA" id="ARBA00023012"/>
    </source>
</evidence>
<name>A0ABU0LTQ7_9HYPH</name>
<evidence type="ECO:0000256" key="16">
    <source>
        <dbReference type="ARBA" id="ARBA00023016"/>
    </source>
</evidence>
<evidence type="ECO:0000256" key="20">
    <source>
        <dbReference type="ARBA" id="ARBA00041776"/>
    </source>
</evidence>
<dbReference type="SMART" id="SM00388">
    <property type="entry name" value="HisKA"/>
    <property type="match status" value="1"/>
</dbReference>